<dbReference type="PANTHER" id="PTHR22916:SF3">
    <property type="entry name" value="UDP-GLCNAC:BETAGAL BETA-1,3-N-ACETYLGLUCOSAMINYLTRANSFERASE-LIKE PROTEIN 1"/>
    <property type="match status" value="1"/>
</dbReference>
<evidence type="ECO:0000313" key="2">
    <source>
        <dbReference type="EMBL" id="MCU6744515.1"/>
    </source>
</evidence>
<accession>A0ABT2T2T1</accession>
<dbReference type="RefSeq" id="WP_262574592.1">
    <property type="nucleotide sequence ID" value="NZ_JAOQKJ010000006.1"/>
</dbReference>
<dbReference type="EMBL" id="JAOQKJ010000006">
    <property type="protein sequence ID" value="MCU6744515.1"/>
    <property type="molecule type" value="Genomic_DNA"/>
</dbReference>
<dbReference type="Gene3D" id="3.90.550.10">
    <property type="entry name" value="Spore Coat Polysaccharide Biosynthesis Protein SpsA, Chain A"/>
    <property type="match status" value="1"/>
</dbReference>
<dbReference type="Proteomes" id="UP001652432">
    <property type="component" value="Unassembled WGS sequence"/>
</dbReference>
<dbReference type="EC" id="2.4.-.-" evidence="2"/>
<sequence>MKEPLVSIIVPVYNGERSIERCLRSIQNQTYRNIEVIVVNDGSTDHTDRIIRKYAEQDSRFCYIKKENSGVSDSRNIAMKRARGEYFQFVDGDDWLVKHATEEFVRTALLYDCEMVISDYNRVRGRTIMVRGHVEAGPVLTRTRFAENMMSAPANFYYGVLWNKFYKADIIRRFALQCDTQLDWCEDFRFNLEYLQYVGKVGVINKPLYYYVKTKGSLVDTQAGSLQLTMKTKRKLFDYYKDLYQMLDLYEGNKFRIQMFYFSFAHDKIKGIKIA</sequence>
<evidence type="ECO:0000259" key="1">
    <source>
        <dbReference type="Pfam" id="PF00535"/>
    </source>
</evidence>
<reference evidence="2 3" key="1">
    <citation type="journal article" date="2021" name="ISME Commun">
        <title>Automated analysis of genomic sequences facilitates high-throughput and comprehensive description of bacteria.</title>
        <authorList>
            <person name="Hitch T.C.A."/>
        </authorList>
    </citation>
    <scope>NUCLEOTIDE SEQUENCE [LARGE SCALE GENOMIC DNA]</scope>
    <source>
        <strain evidence="2 3">Sanger_18</strain>
    </source>
</reference>
<gene>
    <name evidence="2" type="ORF">OCV77_08405</name>
</gene>
<evidence type="ECO:0000313" key="3">
    <source>
        <dbReference type="Proteomes" id="UP001652432"/>
    </source>
</evidence>
<proteinExistence type="predicted"/>
<keyword evidence="2" id="KW-0808">Transferase</keyword>
<feature type="domain" description="Glycosyltransferase 2-like" evidence="1">
    <location>
        <begin position="7"/>
        <end position="122"/>
    </location>
</feature>
<dbReference type="GO" id="GO:0016757">
    <property type="term" value="F:glycosyltransferase activity"/>
    <property type="evidence" value="ECO:0007669"/>
    <property type="project" value="UniProtKB-KW"/>
</dbReference>
<dbReference type="SUPFAM" id="SSF53448">
    <property type="entry name" value="Nucleotide-diphospho-sugar transferases"/>
    <property type="match status" value="1"/>
</dbReference>
<protein>
    <submittedName>
        <fullName evidence="2">Glycosyltransferase</fullName>
        <ecNumber evidence="2">2.4.-.-</ecNumber>
    </submittedName>
</protein>
<organism evidence="2 3">
    <name type="scientific">Suilimivivens aceti</name>
    <dbReference type="NCBI Taxonomy" id="2981774"/>
    <lineage>
        <taxon>Bacteria</taxon>
        <taxon>Bacillati</taxon>
        <taxon>Bacillota</taxon>
        <taxon>Clostridia</taxon>
        <taxon>Lachnospirales</taxon>
        <taxon>Lachnospiraceae</taxon>
        <taxon>Suilimivivens</taxon>
    </lineage>
</organism>
<dbReference type="InterPro" id="IPR029044">
    <property type="entry name" value="Nucleotide-diphossugar_trans"/>
</dbReference>
<dbReference type="Pfam" id="PF00535">
    <property type="entry name" value="Glycos_transf_2"/>
    <property type="match status" value="1"/>
</dbReference>
<keyword evidence="3" id="KW-1185">Reference proteome</keyword>
<keyword evidence="2" id="KW-0328">Glycosyltransferase</keyword>
<comment type="caution">
    <text evidence="2">The sequence shown here is derived from an EMBL/GenBank/DDBJ whole genome shotgun (WGS) entry which is preliminary data.</text>
</comment>
<dbReference type="PANTHER" id="PTHR22916">
    <property type="entry name" value="GLYCOSYLTRANSFERASE"/>
    <property type="match status" value="1"/>
</dbReference>
<dbReference type="CDD" id="cd00761">
    <property type="entry name" value="Glyco_tranf_GTA_type"/>
    <property type="match status" value="1"/>
</dbReference>
<name>A0ABT2T2T1_9FIRM</name>
<dbReference type="InterPro" id="IPR001173">
    <property type="entry name" value="Glyco_trans_2-like"/>
</dbReference>